<feature type="transmembrane region" description="Helical" evidence="8">
    <location>
        <begin position="249"/>
        <end position="276"/>
    </location>
</feature>
<evidence type="ECO:0000256" key="2">
    <source>
        <dbReference type="ARBA" id="ARBA00009773"/>
    </source>
</evidence>
<feature type="transmembrane region" description="Helical" evidence="8">
    <location>
        <begin position="69"/>
        <end position="90"/>
    </location>
</feature>
<comment type="subcellular location">
    <subcellularLocation>
        <location evidence="1">Cell membrane</location>
        <topology evidence="1">Multi-pass membrane protein</topology>
    </subcellularLocation>
</comment>
<evidence type="ECO:0000256" key="6">
    <source>
        <dbReference type="ARBA" id="ARBA00022989"/>
    </source>
</evidence>
<dbReference type="PANTHER" id="PTHR21716:SF67">
    <property type="entry name" value="TRANSPORT PROTEIN YDIK-RELATED"/>
    <property type="match status" value="1"/>
</dbReference>
<evidence type="ECO:0008006" key="11">
    <source>
        <dbReference type="Google" id="ProtNLM"/>
    </source>
</evidence>
<keyword evidence="4" id="KW-1003">Cell membrane</keyword>
<dbReference type="Proteomes" id="UP000239907">
    <property type="component" value="Unassembled WGS sequence"/>
</dbReference>
<feature type="transmembrane region" description="Helical" evidence="8">
    <location>
        <begin position="38"/>
        <end position="57"/>
    </location>
</feature>
<keyword evidence="7 8" id="KW-0472">Membrane</keyword>
<dbReference type="AlphaFoldDB" id="A0A2S7U1K7"/>
<feature type="transmembrane region" description="Helical" evidence="8">
    <location>
        <begin position="316"/>
        <end position="349"/>
    </location>
</feature>
<comment type="similarity">
    <text evidence="2">Belongs to the autoinducer-2 exporter (AI-2E) (TC 2.A.86) family.</text>
</comment>
<organism evidence="9 10">
    <name type="scientific">Rubritalea profundi</name>
    <dbReference type="NCBI Taxonomy" id="1658618"/>
    <lineage>
        <taxon>Bacteria</taxon>
        <taxon>Pseudomonadati</taxon>
        <taxon>Verrucomicrobiota</taxon>
        <taxon>Verrucomicrobiia</taxon>
        <taxon>Verrucomicrobiales</taxon>
        <taxon>Rubritaleaceae</taxon>
        <taxon>Rubritalea</taxon>
    </lineage>
</organism>
<name>A0A2S7U1K7_9BACT</name>
<dbReference type="EMBL" id="MQWA01000001">
    <property type="protein sequence ID" value="PQJ28879.1"/>
    <property type="molecule type" value="Genomic_DNA"/>
</dbReference>
<dbReference type="Pfam" id="PF01594">
    <property type="entry name" value="AI-2E_transport"/>
    <property type="match status" value="1"/>
</dbReference>
<accession>A0A2S7U1K7</accession>
<gene>
    <name evidence="9" type="ORF">BSZ32_10505</name>
</gene>
<keyword evidence="5 8" id="KW-0812">Transmembrane</keyword>
<evidence type="ECO:0000256" key="8">
    <source>
        <dbReference type="SAM" id="Phobius"/>
    </source>
</evidence>
<evidence type="ECO:0000256" key="5">
    <source>
        <dbReference type="ARBA" id="ARBA00022692"/>
    </source>
</evidence>
<evidence type="ECO:0000313" key="9">
    <source>
        <dbReference type="EMBL" id="PQJ28879.1"/>
    </source>
</evidence>
<dbReference type="PANTHER" id="PTHR21716">
    <property type="entry name" value="TRANSMEMBRANE PROTEIN"/>
    <property type="match status" value="1"/>
</dbReference>
<evidence type="ECO:0000256" key="4">
    <source>
        <dbReference type="ARBA" id="ARBA00022475"/>
    </source>
</evidence>
<comment type="caution">
    <text evidence="9">The sequence shown here is derived from an EMBL/GenBank/DDBJ whole genome shotgun (WGS) entry which is preliminary data.</text>
</comment>
<evidence type="ECO:0000256" key="3">
    <source>
        <dbReference type="ARBA" id="ARBA00022448"/>
    </source>
</evidence>
<feature type="transmembrane region" description="Helical" evidence="8">
    <location>
        <begin position="219"/>
        <end position="243"/>
    </location>
</feature>
<dbReference type="GO" id="GO:0005886">
    <property type="term" value="C:plasma membrane"/>
    <property type="evidence" value="ECO:0007669"/>
    <property type="project" value="UniProtKB-SubCell"/>
</dbReference>
<feature type="transmembrane region" description="Helical" evidence="8">
    <location>
        <begin position="158"/>
        <end position="184"/>
    </location>
</feature>
<keyword evidence="3" id="KW-0813">Transport</keyword>
<evidence type="ECO:0000256" key="1">
    <source>
        <dbReference type="ARBA" id="ARBA00004651"/>
    </source>
</evidence>
<keyword evidence="6 8" id="KW-1133">Transmembrane helix</keyword>
<protein>
    <recommendedName>
        <fullName evidence="11">AI-2E family transporter</fullName>
    </recommendedName>
</protein>
<dbReference type="OrthoDB" id="106838at2"/>
<reference evidence="9 10" key="1">
    <citation type="submission" date="2016-12" db="EMBL/GenBank/DDBJ databases">
        <title>Study of bacterial adaptation to deep sea.</title>
        <authorList>
            <person name="Song J."/>
            <person name="Yoshizawa S."/>
            <person name="Kogure K."/>
        </authorList>
    </citation>
    <scope>NUCLEOTIDE SEQUENCE [LARGE SCALE GENOMIC DNA]</scope>
    <source>
        <strain evidence="9 10">SAORIC-165</strain>
    </source>
</reference>
<keyword evidence="10" id="KW-1185">Reference proteome</keyword>
<proteinExistence type="inferred from homology"/>
<evidence type="ECO:0000256" key="7">
    <source>
        <dbReference type="ARBA" id="ARBA00023136"/>
    </source>
</evidence>
<feature type="transmembrane region" description="Helical" evidence="8">
    <location>
        <begin position="283"/>
        <end position="304"/>
    </location>
</feature>
<dbReference type="RefSeq" id="WP_105043367.1">
    <property type="nucleotide sequence ID" value="NZ_MQWA01000001.1"/>
</dbReference>
<feature type="transmembrane region" description="Helical" evidence="8">
    <location>
        <begin position="9"/>
        <end position="32"/>
    </location>
</feature>
<evidence type="ECO:0000313" key="10">
    <source>
        <dbReference type="Proteomes" id="UP000239907"/>
    </source>
</evidence>
<dbReference type="InterPro" id="IPR002549">
    <property type="entry name" value="AI-2E-like"/>
</dbReference>
<sequence length="366" mass="38168">MNPSESDNLFVKNAIDVAAKLFLIGILLVLSFNIIKPFVLPVIWAIIIAVAFNPMINKLTKMLGGRRKTASIGFSLVAVAVLVIPVVMLASSSLEVVQEVAGDLKNNEANFITEAPDKVAKIPVVGKKVSDIWDMAAHDLKGAIVATAPLAQDVATKLVASIGSGMGGLVQFVISFIIAGVLLINPSKGYAVTSKVIRSFDPVRGEEFAKLTVATIRGVMSGVIGVAVIQAVLGTLGMVVMGIPGAGVWGVLILVCAIVQLPPIIILGPIAAYGFAQYDTTPAVIFLIWALLVSASDGVLKPVLMARGVDTPMLVILLGAIGGMMMSGIIGLFLGAVILSITYAVFIAWVNEKSADPVLEDTVAEA</sequence>